<dbReference type="Proteomes" id="UP000092154">
    <property type="component" value="Unassembled WGS sequence"/>
</dbReference>
<evidence type="ECO:0000313" key="1">
    <source>
        <dbReference type="EMBL" id="OAX42515.1"/>
    </source>
</evidence>
<organism evidence="1 2">
    <name type="scientific">Rhizopogon vinicolor AM-OR11-026</name>
    <dbReference type="NCBI Taxonomy" id="1314800"/>
    <lineage>
        <taxon>Eukaryota</taxon>
        <taxon>Fungi</taxon>
        <taxon>Dikarya</taxon>
        <taxon>Basidiomycota</taxon>
        <taxon>Agaricomycotina</taxon>
        <taxon>Agaricomycetes</taxon>
        <taxon>Agaricomycetidae</taxon>
        <taxon>Boletales</taxon>
        <taxon>Suillineae</taxon>
        <taxon>Rhizopogonaceae</taxon>
        <taxon>Rhizopogon</taxon>
    </lineage>
</organism>
<protein>
    <submittedName>
        <fullName evidence="1">Uncharacterized protein</fullName>
    </submittedName>
</protein>
<name>A0A1B7NCD4_9AGAM</name>
<dbReference type="AlphaFoldDB" id="A0A1B7NCD4"/>
<evidence type="ECO:0000313" key="2">
    <source>
        <dbReference type="Proteomes" id="UP000092154"/>
    </source>
</evidence>
<accession>A0A1B7NCD4</accession>
<keyword evidence="2" id="KW-1185">Reference proteome</keyword>
<gene>
    <name evidence="1" type="ORF">K503DRAFT_766694</name>
</gene>
<proteinExistence type="predicted"/>
<reference evidence="1 2" key="1">
    <citation type="submission" date="2016-06" db="EMBL/GenBank/DDBJ databases">
        <title>Comparative genomics of the ectomycorrhizal sister species Rhizopogon vinicolor and Rhizopogon vesiculosus (Basidiomycota: Boletales) reveals a divergence of the mating type B locus.</title>
        <authorList>
            <consortium name="DOE Joint Genome Institute"/>
            <person name="Mujic A.B."/>
            <person name="Kuo A."/>
            <person name="Tritt A."/>
            <person name="Lipzen A."/>
            <person name="Chen C."/>
            <person name="Johnson J."/>
            <person name="Sharma A."/>
            <person name="Barry K."/>
            <person name="Grigoriev I.V."/>
            <person name="Spatafora J.W."/>
        </authorList>
    </citation>
    <scope>NUCLEOTIDE SEQUENCE [LARGE SCALE GENOMIC DNA]</scope>
    <source>
        <strain evidence="1 2">AM-OR11-026</strain>
    </source>
</reference>
<dbReference type="InParanoid" id="A0A1B7NCD4"/>
<dbReference type="EMBL" id="KV448155">
    <property type="protein sequence ID" value="OAX42515.1"/>
    <property type="molecule type" value="Genomic_DNA"/>
</dbReference>
<sequence length="103" mass="11718">MYHTLPLSHLPHSPNIVSHYLSSRTVLFSSAALSQYCLALSFISHRLFFSHHLVVNSSHHPYRLAHTFHAPSRTVLHILSCAIVFRTVSHILAHPHLLEVQIL</sequence>